<accession>G9EQP5</accession>
<evidence type="ECO:0000256" key="5">
    <source>
        <dbReference type="ARBA" id="ARBA00023136"/>
    </source>
</evidence>
<dbReference type="HOGENOM" id="CLU_1794079_0_0_6"/>
<dbReference type="Gene3D" id="1.20.1250.20">
    <property type="entry name" value="MFS general substrate transporter like domains"/>
    <property type="match status" value="1"/>
</dbReference>
<protein>
    <recommendedName>
        <fullName evidence="9">Major facilitator superfamily (MFS) profile domain-containing protein</fullName>
    </recommendedName>
</protein>
<feature type="transmembrane region" description="Helical" evidence="6">
    <location>
        <begin position="12"/>
        <end position="30"/>
    </location>
</feature>
<evidence type="ECO:0000256" key="3">
    <source>
        <dbReference type="ARBA" id="ARBA00022692"/>
    </source>
</evidence>
<feature type="transmembrane region" description="Helical" evidence="6">
    <location>
        <begin position="42"/>
        <end position="67"/>
    </location>
</feature>
<gene>
    <name evidence="7" type="ORF">LDG_7595</name>
</gene>
<evidence type="ECO:0000313" key="8">
    <source>
        <dbReference type="Proteomes" id="UP000002770"/>
    </source>
</evidence>
<sequence length="144" mass="15565">MSSVPIKDISKNTALKFVILIGVVSLFADMTYEAARSITGPYLAFLGANAAIVGFVSGFGEFIGYALRLLSGYLADRTGKYWTITLVGYACNLLAVPLLALAGHWWVAALLMIIERMGKAIRVPSRDAMLSHAGQKMGMGFWLT</sequence>
<dbReference type="STRING" id="658187.LDG_7595"/>
<evidence type="ECO:0000256" key="4">
    <source>
        <dbReference type="ARBA" id="ARBA00022989"/>
    </source>
</evidence>
<dbReference type="RefSeq" id="WP_006871500.1">
    <property type="nucleotide sequence ID" value="NZ_JH413831.1"/>
</dbReference>
<proteinExistence type="predicted"/>
<evidence type="ECO:0008006" key="9">
    <source>
        <dbReference type="Google" id="ProtNLM"/>
    </source>
</evidence>
<dbReference type="GO" id="GO:0005886">
    <property type="term" value="C:plasma membrane"/>
    <property type="evidence" value="ECO:0007669"/>
    <property type="project" value="UniProtKB-SubCell"/>
</dbReference>
<name>G9EQP5_9GAMM</name>
<feature type="transmembrane region" description="Helical" evidence="6">
    <location>
        <begin position="87"/>
        <end position="114"/>
    </location>
</feature>
<dbReference type="EMBL" id="JH413831">
    <property type="protein sequence ID" value="EHL30408.1"/>
    <property type="molecule type" value="Genomic_DNA"/>
</dbReference>
<organism evidence="7 8">
    <name type="scientific">Legionella drancourtii LLAP12</name>
    <dbReference type="NCBI Taxonomy" id="658187"/>
    <lineage>
        <taxon>Bacteria</taxon>
        <taxon>Pseudomonadati</taxon>
        <taxon>Pseudomonadota</taxon>
        <taxon>Gammaproteobacteria</taxon>
        <taxon>Legionellales</taxon>
        <taxon>Legionellaceae</taxon>
        <taxon>Legionella</taxon>
    </lineage>
</organism>
<keyword evidence="5 6" id="KW-0472">Membrane</keyword>
<keyword evidence="3 6" id="KW-0812">Transmembrane</keyword>
<dbReference type="InParanoid" id="G9EQP5"/>
<keyword evidence="2" id="KW-1003">Cell membrane</keyword>
<dbReference type="PANTHER" id="PTHR42688">
    <property type="entry name" value="CONSERVED PROTEIN"/>
    <property type="match status" value="1"/>
</dbReference>
<keyword evidence="4 6" id="KW-1133">Transmembrane helix</keyword>
<keyword evidence="8" id="KW-1185">Reference proteome</keyword>
<dbReference type="SUPFAM" id="SSF103473">
    <property type="entry name" value="MFS general substrate transporter"/>
    <property type="match status" value="1"/>
</dbReference>
<evidence type="ECO:0000313" key="7">
    <source>
        <dbReference type="EMBL" id="EHL30408.1"/>
    </source>
</evidence>
<dbReference type="InterPro" id="IPR036259">
    <property type="entry name" value="MFS_trans_sf"/>
</dbReference>
<dbReference type="InterPro" id="IPR052425">
    <property type="entry name" value="Uncharacterized_MFS-type"/>
</dbReference>
<dbReference type="Proteomes" id="UP000002770">
    <property type="component" value="Unassembled WGS sequence"/>
</dbReference>
<evidence type="ECO:0000256" key="1">
    <source>
        <dbReference type="ARBA" id="ARBA00004651"/>
    </source>
</evidence>
<reference evidence="7 8" key="1">
    <citation type="journal article" date="2011" name="BMC Genomics">
        <title>Insight into cross-talk between intra-amoebal pathogens.</title>
        <authorList>
            <person name="Gimenez G."/>
            <person name="Bertelli C."/>
            <person name="Moliner C."/>
            <person name="Robert C."/>
            <person name="Raoult D."/>
            <person name="Fournier P.E."/>
            <person name="Greub G."/>
        </authorList>
    </citation>
    <scope>NUCLEOTIDE SEQUENCE [LARGE SCALE GENOMIC DNA]</scope>
    <source>
        <strain evidence="7 8">LLAP12</strain>
    </source>
</reference>
<dbReference type="AlphaFoldDB" id="G9EQP5"/>
<evidence type="ECO:0000256" key="2">
    <source>
        <dbReference type="ARBA" id="ARBA00022475"/>
    </source>
</evidence>
<comment type="subcellular location">
    <subcellularLocation>
        <location evidence="1">Cell membrane</location>
        <topology evidence="1">Multi-pass membrane protein</topology>
    </subcellularLocation>
</comment>
<dbReference type="eggNOG" id="COG2211">
    <property type="taxonomic scope" value="Bacteria"/>
</dbReference>
<evidence type="ECO:0000256" key="6">
    <source>
        <dbReference type="SAM" id="Phobius"/>
    </source>
</evidence>
<dbReference type="PANTHER" id="PTHR42688:SF1">
    <property type="entry name" value="BLR5212 PROTEIN"/>
    <property type="match status" value="1"/>
</dbReference>